<dbReference type="STRING" id="993689.GCA_002077135_00781"/>
<keyword evidence="1" id="KW-0472">Membrane</keyword>
<comment type="caution">
    <text evidence="2">The sequence shown here is derived from an EMBL/GenBank/DDBJ whole genome shotgun (WGS) entry which is preliminary data.</text>
</comment>
<proteinExistence type="predicted"/>
<dbReference type="Proteomes" id="UP000307749">
    <property type="component" value="Unassembled WGS sequence"/>
</dbReference>
<dbReference type="AlphaFoldDB" id="A0A4S3KRU3"/>
<dbReference type="EMBL" id="MWQO01000006">
    <property type="protein sequence ID" value="THD11813.1"/>
    <property type="molecule type" value="Genomic_DNA"/>
</dbReference>
<organism evidence="2 3">
    <name type="scientific">Metallibacterium scheffleri</name>
    <dbReference type="NCBI Taxonomy" id="993689"/>
    <lineage>
        <taxon>Bacteria</taxon>
        <taxon>Pseudomonadati</taxon>
        <taxon>Pseudomonadota</taxon>
        <taxon>Gammaproteobacteria</taxon>
        <taxon>Lysobacterales</taxon>
        <taxon>Rhodanobacteraceae</taxon>
        <taxon>Metallibacterium</taxon>
    </lineage>
</organism>
<keyword evidence="1" id="KW-0812">Transmembrane</keyword>
<evidence type="ECO:0000313" key="2">
    <source>
        <dbReference type="EMBL" id="THD11813.1"/>
    </source>
</evidence>
<evidence type="ECO:0000313" key="3">
    <source>
        <dbReference type="Proteomes" id="UP000307749"/>
    </source>
</evidence>
<protein>
    <submittedName>
        <fullName evidence="2">Uncharacterized protein</fullName>
    </submittedName>
</protein>
<gene>
    <name evidence="2" type="ORF">B1806_01670</name>
</gene>
<feature type="transmembrane region" description="Helical" evidence="1">
    <location>
        <begin position="26"/>
        <end position="44"/>
    </location>
</feature>
<sequence>MPWLGVLVFASGVVLPIVLHGPGWLGLGLLLSFVGGTWAVLALADARITGSARDEHVSDSQLQAWREMLRQQRPPDEPPTRT</sequence>
<keyword evidence="3" id="KW-1185">Reference proteome</keyword>
<name>A0A4S3KRU3_9GAMM</name>
<evidence type="ECO:0000256" key="1">
    <source>
        <dbReference type="SAM" id="Phobius"/>
    </source>
</evidence>
<keyword evidence="1" id="KW-1133">Transmembrane helix</keyword>
<accession>A0A4S3KRU3</accession>
<reference evidence="2 3" key="1">
    <citation type="submission" date="2017-02" db="EMBL/GenBank/DDBJ databases">
        <title>Whole genome sequencing of Metallibacterium scheffleri DSM 24874 (T).</title>
        <authorList>
            <person name="Kumar S."/>
            <person name="Patil P."/>
            <person name="Patil P.B."/>
        </authorList>
    </citation>
    <scope>NUCLEOTIDE SEQUENCE [LARGE SCALE GENOMIC DNA]</scope>
    <source>
        <strain evidence="2 3">DSM 24874</strain>
    </source>
</reference>